<evidence type="ECO:0008006" key="4">
    <source>
        <dbReference type="Google" id="ProtNLM"/>
    </source>
</evidence>
<feature type="region of interest" description="Disordered" evidence="1">
    <location>
        <begin position="56"/>
        <end position="76"/>
    </location>
</feature>
<organism evidence="2 3">
    <name type="scientific">Glutamicibacter arilaitensis (strain DSM 16368 / CIP 108037 / IAM 15318 / JCM 13566 / NCIMB 14258 / Re117)</name>
    <name type="common">Arthrobacter arilaitensis</name>
    <dbReference type="NCBI Taxonomy" id="861360"/>
    <lineage>
        <taxon>Bacteria</taxon>
        <taxon>Bacillati</taxon>
        <taxon>Actinomycetota</taxon>
        <taxon>Actinomycetes</taxon>
        <taxon>Micrococcales</taxon>
        <taxon>Micrococcaceae</taxon>
        <taxon>Glutamicibacter</taxon>
    </lineage>
</organism>
<dbReference type="EMBL" id="FQ311875">
    <property type="protein sequence ID" value="CBT77227.1"/>
    <property type="molecule type" value="Genomic_DNA"/>
</dbReference>
<protein>
    <recommendedName>
        <fullName evidence="4">Toxin-antitoxin system HicB family antitoxin</fullName>
    </recommendedName>
</protein>
<evidence type="ECO:0000313" key="2">
    <source>
        <dbReference type="EMBL" id="CBT77227.1"/>
    </source>
</evidence>
<reference evidence="3" key="1">
    <citation type="journal article" date="2010" name="PLoS ONE">
        <title>The Arthrobacter arilaitensis Re117 genome sequence reveals its genetic adaptation to the surface of cheese.</title>
        <authorList>
            <person name="Monnet C."/>
            <person name="Loux V."/>
            <person name="Gibrat J.F."/>
            <person name="Spinnler E."/>
            <person name="Barbe V."/>
            <person name="Vacherie B."/>
            <person name="Gavory F."/>
            <person name="Gourbeyre E."/>
            <person name="Siguier P."/>
            <person name="Chandler M."/>
            <person name="Elleuch R."/>
            <person name="Irlinger F."/>
            <person name="Vallaeys T."/>
        </authorList>
    </citation>
    <scope>NUCLEOTIDE SEQUENCE</scope>
    <source>
        <strain evidence="3">DSM 16368 / CIP 108037 / IAM 15318 / JCM 13566 / Re117</strain>
    </source>
</reference>
<name>A0ABP1U857_GLUAR</name>
<sequence>MNVKRRPRGSMKEPVSVGWEIDRPVKDHFAALAKKAGYTNSAFLELMMRSVELDKDGKPTWIPPQDTEGQLPIDKP</sequence>
<keyword evidence="3" id="KW-1185">Reference proteome</keyword>
<proteinExistence type="predicted"/>
<accession>A0ABP1U857</accession>
<reference evidence="3" key="2">
    <citation type="submission" date="2010-07" db="EMBL/GenBank/DDBJ databases">
        <title>Complete genome sequence of Arthrobacter arilaitensis (strain DSM 16368 / CIP 108037 / JCM 13566 / Re117).</title>
        <authorList>
            <person name="Genoscope."/>
        </authorList>
    </citation>
    <scope>NUCLEOTIDE SEQUENCE [LARGE SCALE GENOMIC DNA]</scope>
    <source>
        <strain evidence="3">DSM 16368 / CIP 108037 / IAM 15318 / JCM 13566 / Re117</strain>
    </source>
</reference>
<evidence type="ECO:0000256" key="1">
    <source>
        <dbReference type="SAM" id="MobiDB-lite"/>
    </source>
</evidence>
<gene>
    <name evidence="2" type="ordered locus">AARI_30250</name>
</gene>
<dbReference type="Proteomes" id="UP000006878">
    <property type="component" value="Chromosome"/>
</dbReference>
<evidence type="ECO:0000313" key="3">
    <source>
        <dbReference type="Proteomes" id="UP000006878"/>
    </source>
</evidence>